<dbReference type="InterPro" id="IPR013768">
    <property type="entry name" value="ICAM_N"/>
</dbReference>
<evidence type="ECO:0000256" key="9">
    <source>
        <dbReference type="ARBA" id="ARBA00022989"/>
    </source>
</evidence>
<evidence type="ECO:0000256" key="17">
    <source>
        <dbReference type="SAM" id="Phobius"/>
    </source>
</evidence>
<evidence type="ECO:0000256" key="4">
    <source>
        <dbReference type="ARBA" id="ARBA00022692"/>
    </source>
</evidence>
<keyword evidence="9 17" id="KW-1133">Transmembrane helix</keyword>
<dbReference type="GO" id="GO:0005178">
    <property type="term" value="F:integrin binding"/>
    <property type="evidence" value="ECO:0007669"/>
    <property type="project" value="InterPro"/>
</dbReference>
<evidence type="ECO:0000259" key="20">
    <source>
        <dbReference type="Pfam" id="PF21146"/>
    </source>
</evidence>
<dbReference type="STRING" id="1706337.A0A341BFH9"/>
<feature type="domain" description="Intercellular adhesion molecule N-terminal" evidence="19">
    <location>
        <begin position="33"/>
        <end position="121"/>
    </location>
</feature>
<evidence type="ECO:0000259" key="19">
    <source>
        <dbReference type="Pfam" id="PF03921"/>
    </source>
</evidence>
<keyword evidence="4 17" id="KW-0812">Transmembrane</keyword>
<dbReference type="RefSeq" id="XP_024601505.1">
    <property type="nucleotide sequence ID" value="XM_024745737.1"/>
</dbReference>
<comment type="function">
    <text evidence="14">ICAM proteins are ligands for the leukocyte adhesion protein LFA-1 (integrin alpha-L/beta-2). ICAM3 is also a ligand for integrin alpha-D/beta-2. In association with integrin alpha-L/beta-2, contributes to apoptotic neutrophil phagocytosis by macrophages.</text>
</comment>
<dbReference type="InterPro" id="IPR003988">
    <property type="entry name" value="ICAM"/>
</dbReference>
<dbReference type="CDD" id="cd20997">
    <property type="entry name" value="IgI_N_ICAM-3"/>
    <property type="match status" value="1"/>
</dbReference>
<dbReference type="Gene3D" id="2.60.40.10">
    <property type="entry name" value="Immunoglobulins"/>
    <property type="match status" value="4"/>
</dbReference>
<comment type="subcellular location">
    <subcellularLocation>
        <location evidence="1">Membrane</location>
        <topology evidence="1">Single-pass type I membrane protein</topology>
    </subcellularLocation>
</comment>
<comment type="subunit">
    <text evidence="15">Interacts with moesin/MSN.</text>
</comment>
<dbReference type="AlphaFoldDB" id="A0A341BFH9"/>
<evidence type="ECO:0000256" key="2">
    <source>
        <dbReference type="ARBA" id="ARBA00005925"/>
    </source>
</evidence>
<feature type="chain" id="PRO_5016349536" description="Intercellular adhesion molecule 3" evidence="18">
    <location>
        <begin position="32"/>
        <end position="448"/>
    </location>
</feature>
<accession>A0A341BFH9</accession>
<keyword evidence="21" id="KW-1185">Reference proteome</keyword>
<evidence type="ECO:0000256" key="6">
    <source>
        <dbReference type="ARBA" id="ARBA00022737"/>
    </source>
</evidence>
<name>A0A341BFH9_NEOAA</name>
<dbReference type="InParanoid" id="A0A341BFH9"/>
<dbReference type="FunFam" id="2.60.40.10:FF:000194">
    <property type="entry name" value="Intercellular adhesion molecule 1"/>
    <property type="match status" value="1"/>
</dbReference>
<evidence type="ECO:0000256" key="18">
    <source>
        <dbReference type="SAM" id="SignalP"/>
    </source>
</evidence>
<dbReference type="InterPro" id="IPR048679">
    <property type="entry name" value="ICAM1_3_5_D2"/>
</dbReference>
<organism evidence="21 22">
    <name type="scientific">Neophocaena asiaeorientalis asiaeorientalis</name>
    <name type="common">Yangtze finless porpoise</name>
    <name type="synonym">Neophocaena phocaenoides subsp. asiaeorientalis</name>
    <dbReference type="NCBI Taxonomy" id="1706337"/>
    <lineage>
        <taxon>Eukaryota</taxon>
        <taxon>Metazoa</taxon>
        <taxon>Chordata</taxon>
        <taxon>Craniata</taxon>
        <taxon>Vertebrata</taxon>
        <taxon>Euteleostomi</taxon>
        <taxon>Mammalia</taxon>
        <taxon>Eutheria</taxon>
        <taxon>Laurasiatheria</taxon>
        <taxon>Artiodactyla</taxon>
        <taxon>Whippomorpha</taxon>
        <taxon>Cetacea</taxon>
        <taxon>Odontoceti</taxon>
        <taxon>Phocoenidae</taxon>
        <taxon>Neophocaena</taxon>
    </lineage>
</organism>
<dbReference type="GO" id="GO:0098609">
    <property type="term" value="P:cell-cell adhesion"/>
    <property type="evidence" value="ECO:0007669"/>
    <property type="project" value="InterPro"/>
</dbReference>
<protein>
    <recommendedName>
        <fullName evidence="16">Intercellular adhesion molecule 3</fullName>
    </recommendedName>
</protein>
<evidence type="ECO:0000256" key="14">
    <source>
        <dbReference type="ARBA" id="ARBA00059474"/>
    </source>
</evidence>
<evidence type="ECO:0000256" key="5">
    <source>
        <dbReference type="ARBA" id="ARBA00022729"/>
    </source>
</evidence>
<evidence type="ECO:0000256" key="16">
    <source>
        <dbReference type="ARBA" id="ARBA00069855"/>
    </source>
</evidence>
<dbReference type="PANTHER" id="PTHR13771">
    <property type="entry name" value="INTERCELLULAR ADHESION MOLECULE"/>
    <property type="match status" value="1"/>
</dbReference>
<evidence type="ECO:0000256" key="7">
    <source>
        <dbReference type="ARBA" id="ARBA00022889"/>
    </source>
</evidence>
<dbReference type="Proteomes" id="UP000252040">
    <property type="component" value="Unplaced"/>
</dbReference>
<dbReference type="Pfam" id="PF03921">
    <property type="entry name" value="ICAM_N"/>
    <property type="match status" value="1"/>
</dbReference>
<evidence type="ECO:0000256" key="10">
    <source>
        <dbReference type="ARBA" id="ARBA00023136"/>
    </source>
</evidence>
<dbReference type="CTD" id="3385"/>
<sequence length="448" mass="48601">MMPSGPLPRACWTSFISLLLVCCLLPPGTQGQEFQLRVEPQNPVVPAGGSLLVNCSTDCPSAELISLETSLLKESVGSGLGWAAFQLSNVTGDIQLLCSGFCNGSQMIGFSNITVYRFPERVELAPLPLWQPVGENLTLRCMVSSGAPRDHLTVVLLREEEELGRQPAGDGEPAEVTVTVLASRDDHGASFSCRTELDLRSQGLGLFQNSSAPRKLRTFAMPTTPPRLVVPRFSEVETSWPVDCTLDGLFPASEAQVQLALGDQMLNATVVSHGDTLTATATAKAEQESTQEIVCNVTLGGESRETRENVKAYNGPKIDRAKCPQRLTWKDRTMHILQCQARGNPNPKLQCLQEGSMFKVPVGIPFLVRLNYSGTYYCQAASSRGTDVLTVMMDVQGRNPIAITIVLGVLTILGLVILAAASVYVFGVQKRRDIYHVRQSSTRLPLAP</sequence>
<comment type="similarity">
    <text evidence="2">Belongs to the immunoglobulin superfamily. ICAM family.</text>
</comment>
<dbReference type="Pfam" id="PF21146">
    <property type="entry name" value="ICAM1_3_5_D2"/>
    <property type="match status" value="1"/>
</dbReference>
<evidence type="ECO:0000256" key="12">
    <source>
        <dbReference type="ARBA" id="ARBA00023180"/>
    </source>
</evidence>
<dbReference type="PRINTS" id="PR01472">
    <property type="entry name" value="ICAMVCAM1"/>
</dbReference>
<keyword evidence="3" id="KW-0597">Phosphoprotein</keyword>
<dbReference type="FunFam" id="2.60.40.10:FF:000338">
    <property type="entry name" value="intercellular adhesion molecule 5"/>
    <property type="match status" value="1"/>
</dbReference>
<dbReference type="FunFam" id="2.60.40.10:FF:000459">
    <property type="entry name" value="Intercellular adhesion molecule 1"/>
    <property type="match status" value="1"/>
</dbReference>
<evidence type="ECO:0000313" key="22">
    <source>
        <dbReference type="RefSeq" id="XP_024601505.1"/>
    </source>
</evidence>
<dbReference type="SUPFAM" id="SSF48726">
    <property type="entry name" value="Immunoglobulin"/>
    <property type="match status" value="4"/>
</dbReference>
<feature type="signal peptide" evidence="18">
    <location>
        <begin position="1"/>
        <end position="31"/>
    </location>
</feature>
<keyword evidence="13" id="KW-0393">Immunoglobulin domain</keyword>
<keyword evidence="5 18" id="KW-0732">Signal</keyword>
<evidence type="ECO:0000256" key="15">
    <source>
        <dbReference type="ARBA" id="ARBA00063734"/>
    </source>
</evidence>
<evidence type="ECO:0000256" key="11">
    <source>
        <dbReference type="ARBA" id="ARBA00023157"/>
    </source>
</evidence>
<feature type="domain" description="Intercellular adhesion molecule 1/3/5 D2" evidence="20">
    <location>
        <begin position="226"/>
        <end position="313"/>
    </location>
</feature>
<keyword evidence="7" id="KW-0130">Cell adhesion</keyword>
<dbReference type="InterPro" id="IPR003987">
    <property type="entry name" value="ICAM_VCAM_N"/>
</dbReference>
<evidence type="ECO:0000313" key="21">
    <source>
        <dbReference type="Proteomes" id="UP000252040"/>
    </source>
</evidence>
<feature type="transmembrane region" description="Helical" evidence="17">
    <location>
        <begin position="401"/>
        <end position="426"/>
    </location>
</feature>
<keyword evidence="6" id="KW-0677">Repeat</keyword>
<evidence type="ECO:0000256" key="1">
    <source>
        <dbReference type="ARBA" id="ARBA00004479"/>
    </source>
</evidence>
<gene>
    <name evidence="22" type="primary">ICAM3</name>
</gene>
<dbReference type="InterPro" id="IPR013783">
    <property type="entry name" value="Ig-like_fold"/>
</dbReference>
<dbReference type="KEGG" id="nasi:112400150"/>
<keyword evidence="10 17" id="KW-0472">Membrane</keyword>
<dbReference type="GO" id="GO:0006909">
    <property type="term" value="P:phagocytosis"/>
    <property type="evidence" value="ECO:0007669"/>
    <property type="project" value="UniProtKB-KW"/>
</dbReference>
<dbReference type="PRINTS" id="PR01473">
    <property type="entry name" value="ICAM"/>
</dbReference>
<evidence type="ECO:0000256" key="13">
    <source>
        <dbReference type="ARBA" id="ARBA00023319"/>
    </source>
</evidence>
<dbReference type="FunCoup" id="A0A341BFH9">
    <property type="interactions" value="198"/>
</dbReference>
<dbReference type="PANTHER" id="PTHR13771:SF17">
    <property type="entry name" value="INTERCELLULAR ADHESION MOLECULE 3"/>
    <property type="match status" value="1"/>
</dbReference>
<dbReference type="GeneID" id="112400150"/>
<keyword evidence="11" id="KW-1015">Disulfide bond</keyword>
<evidence type="ECO:0000256" key="3">
    <source>
        <dbReference type="ARBA" id="ARBA00022553"/>
    </source>
</evidence>
<dbReference type="InterPro" id="IPR047012">
    <property type="entry name" value="ICAM_VCAM"/>
</dbReference>
<reference evidence="22" key="1">
    <citation type="submission" date="2025-08" db="UniProtKB">
        <authorList>
            <consortium name="RefSeq"/>
        </authorList>
    </citation>
    <scope>IDENTIFICATION</scope>
    <source>
        <tissue evidence="22">Meat</tissue>
    </source>
</reference>
<evidence type="ECO:0000256" key="8">
    <source>
        <dbReference type="ARBA" id="ARBA00022907"/>
    </source>
</evidence>
<keyword evidence="12" id="KW-0325">Glycoprotein</keyword>
<dbReference type="FunFam" id="2.60.40.10:FF:002232">
    <property type="entry name" value="Intercellular adhesion molecule 3"/>
    <property type="match status" value="1"/>
</dbReference>
<dbReference type="GO" id="GO:0005886">
    <property type="term" value="C:plasma membrane"/>
    <property type="evidence" value="ECO:0007669"/>
    <property type="project" value="TreeGrafter"/>
</dbReference>
<keyword evidence="8" id="KW-0581">Phagocytosis</keyword>
<dbReference type="InterPro" id="IPR036179">
    <property type="entry name" value="Ig-like_dom_sf"/>
</dbReference>
<proteinExistence type="inferred from homology"/>